<dbReference type="SUPFAM" id="SSF55347">
    <property type="entry name" value="Glyceraldehyde-3-phosphate dehydrogenase-like, C-terminal domain"/>
    <property type="match status" value="1"/>
</dbReference>
<evidence type="ECO:0000256" key="2">
    <source>
        <dbReference type="ARBA" id="ARBA00023002"/>
    </source>
</evidence>
<dbReference type="RefSeq" id="WP_067715085.1">
    <property type="nucleotide sequence ID" value="NZ_LPVJ01000029.1"/>
</dbReference>
<dbReference type="Gene3D" id="3.30.360.10">
    <property type="entry name" value="Dihydrodipicolinate Reductase, domain 2"/>
    <property type="match status" value="1"/>
</dbReference>
<accession>A0A101XR94</accession>
<evidence type="ECO:0000313" key="6">
    <source>
        <dbReference type="Proteomes" id="UP000053557"/>
    </source>
</evidence>
<dbReference type="PANTHER" id="PTHR22604">
    <property type="entry name" value="OXIDOREDUCTASES"/>
    <property type="match status" value="1"/>
</dbReference>
<dbReference type="GO" id="GO:0000166">
    <property type="term" value="F:nucleotide binding"/>
    <property type="evidence" value="ECO:0007669"/>
    <property type="project" value="InterPro"/>
</dbReference>
<evidence type="ECO:0000313" key="5">
    <source>
        <dbReference type="EMBL" id="KUO96073.1"/>
    </source>
</evidence>
<keyword evidence="6" id="KW-1185">Reference proteome</keyword>
<dbReference type="EMBL" id="LPVJ01000029">
    <property type="protein sequence ID" value="KUO96073.1"/>
    <property type="molecule type" value="Genomic_DNA"/>
</dbReference>
<dbReference type="InterPro" id="IPR050984">
    <property type="entry name" value="Gfo/Idh/MocA_domain"/>
</dbReference>
<protein>
    <recommendedName>
        <fullName evidence="7">Oxidoreductase</fullName>
    </recommendedName>
</protein>
<dbReference type="Pfam" id="PF22725">
    <property type="entry name" value="GFO_IDH_MocA_C3"/>
    <property type="match status" value="1"/>
</dbReference>
<sequence>MKTIHFGILGAARIAANQLIPAMKEAQGVEITALASRDEARGRAFAEQHDIPVCYASYEELLCDPRIDAVYIPLPNHLHAPMTILAAMHGKHVLCEKPAARNKAEANQMIAACRAHRVVFREAFMYTHHHQWKRVREIIASGEIGSLRAVHAVFSFLLNRENDIRLQPEMGGGALYDVGCYAVHAIRTLMDGSEPVSVKASAAFYESGVVDQTLLAILEFSGGRFGYLDCSFSFADRQCVEIIGDRGTIRVEYPFRPDKGTPNLQIATEDVHRVETLAHDAMYRLMVESFAEAIRTGNTLVEEEDGTLQNMAWMERIYAAAGRRVGDSPLG</sequence>
<comment type="caution">
    <text evidence="5">The sequence shown here is derived from an EMBL/GenBank/DDBJ whole genome shotgun (WGS) entry which is preliminary data.</text>
</comment>
<feature type="domain" description="Gfo/Idh/MocA-like oxidoreductase N-terminal" evidence="3">
    <location>
        <begin position="4"/>
        <end position="121"/>
    </location>
</feature>
<proteinExistence type="inferred from homology"/>
<name>A0A101XR94_9BACL</name>
<dbReference type="PANTHER" id="PTHR22604:SF105">
    <property type="entry name" value="TRANS-1,2-DIHYDROBENZENE-1,2-DIOL DEHYDROGENASE"/>
    <property type="match status" value="1"/>
</dbReference>
<evidence type="ECO:0008006" key="7">
    <source>
        <dbReference type="Google" id="ProtNLM"/>
    </source>
</evidence>
<dbReference type="SUPFAM" id="SSF51735">
    <property type="entry name" value="NAD(P)-binding Rossmann-fold domains"/>
    <property type="match status" value="1"/>
</dbReference>
<dbReference type="GO" id="GO:0016491">
    <property type="term" value="F:oxidoreductase activity"/>
    <property type="evidence" value="ECO:0007669"/>
    <property type="project" value="UniProtKB-KW"/>
</dbReference>
<dbReference type="InterPro" id="IPR036291">
    <property type="entry name" value="NAD(P)-bd_dom_sf"/>
</dbReference>
<dbReference type="Gene3D" id="3.40.50.720">
    <property type="entry name" value="NAD(P)-binding Rossmann-like Domain"/>
    <property type="match status" value="1"/>
</dbReference>
<dbReference type="Pfam" id="PF01408">
    <property type="entry name" value="GFO_IDH_MocA"/>
    <property type="match status" value="1"/>
</dbReference>
<reference evidence="5 6" key="1">
    <citation type="submission" date="2015-12" db="EMBL/GenBank/DDBJ databases">
        <title>Draft genome sequence of Acidibacillus ferrooxidans ITV001, isolated from a chalcopyrite acid mine drainage site in Brazil.</title>
        <authorList>
            <person name="Dall'Agnol H."/>
            <person name="Nancucheo I."/>
            <person name="Johnson B."/>
            <person name="Oliveira R."/>
            <person name="Leite L."/>
            <person name="Pylro V."/>
            <person name="Nunes G.L."/>
            <person name="Tzotzos G."/>
            <person name="Fernandes G.R."/>
            <person name="Dutra J."/>
            <person name="Orellana S.C."/>
            <person name="Oliveira G."/>
        </authorList>
    </citation>
    <scope>NUCLEOTIDE SEQUENCE [LARGE SCALE GENOMIC DNA]</scope>
    <source>
        <strain evidence="6">ITV01</strain>
    </source>
</reference>
<evidence type="ECO:0000259" key="4">
    <source>
        <dbReference type="Pfam" id="PF22725"/>
    </source>
</evidence>
<dbReference type="Proteomes" id="UP000053557">
    <property type="component" value="Unassembled WGS sequence"/>
</dbReference>
<keyword evidence="2" id="KW-0560">Oxidoreductase</keyword>
<gene>
    <name evidence="5" type="ORF">ATW55_01515</name>
</gene>
<evidence type="ECO:0000259" key="3">
    <source>
        <dbReference type="Pfam" id="PF01408"/>
    </source>
</evidence>
<dbReference type="AlphaFoldDB" id="A0A101XR94"/>
<dbReference type="OrthoDB" id="9815825at2"/>
<organism evidence="5 6">
    <name type="scientific">Ferroacidibacillus organovorans</name>
    <dbReference type="NCBI Taxonomy" id="1765683"/>
    <lineage>
        <taxon>Bacteria</taxon>
        <taxon>Bacillati</taxon>
        <taxon>Bacillota</taxon>
        <taxon>Bacilli</taxon>
        <taxon>Bacillales</taxon>
        <taxon>Alicyclobacillaceae</taxon>
        <taxon>Ferroacidibacillus</taxon>
    </lineage>
</organism>
<feature type="domain" description="GFO/IDH/MocA-like oxidoreductase" evidence="4">
    <location>
        <begin position="132"/>
        <end position="250"/>
    </location>
</feature>
<evidence type="ECO:0000256" key="1">
    <source>
        <dbReference type="ARBA" id="ARBA00010928"/>
    </source>
</evidence>
<dbReference type="InterPro" id="IPR000683">
    <property type="entry name" value="Gfo/Idh/MocA-like_OxRdtase_N"/>
</dbReference>
<dbReference type="InterPro" id="IPR055170">
    <property type="entry name" value="GFO_IDH_MocA-like_dom"/>
</dbReference>
<comment type="similarity">
    <text evidence="1">Belongs to the Gfo/Idh/MocA family.</text>
</comment>